<evidence type="ECO:0000256" key="1">
    <source>
        <dbReference type="ARBA" id="ARBA00022491"/>
    </source>
</evidence>
<dbReference type="SUPFAM" id="SSF46785">
    <property type="entry name" value="Winged helix' DNA-binding domain"/>
    <property type="match status" value="1"/>
</dbReference>
<reference evidence="6 7" key="1">
    <citation type="journal article" date="2015" name="Nature">
        <title>rRNA introns, odd ribosomes, and small enigmatic genomes across a large radiation of phyla.</title>
        <authorList>
            <person name="Brown C.T."/>
            <person name="Hug L.A."/>
            <person name="Thomas B.C."/>
            <person name="Sharon I."/>
            <person name="Castelle C.J."/>
            <person name="Singh A."/>
            <person name="Wilkins M.J."/>
            <person name="Williams K.H."/>
            <person name="Banfield J.F."/>
        </authorList>
    </citation>
    <scope>NUCLEOTIDE SEQUENCE [LARGE SCALE GENOMIC DNA]</scope>
</reference>
<organism evidence="6 7">
    <name type="scientific">Candidatus Roizmanbacteria bacterium GW2011_GWB1_40_7</name>
    <dbReference type="NCBI Taxonomy" id="1618482"/>
    <lineage>
        <taxon>Bacteria</taxon>
        <taxon>Candidatus Roizmaniibacteriota</taxon>
    </lineage>
</organism>
<protein>
    <submittedName>
        <fullName evidence="6">Heat-inducible transcription repressor hrcA</fullName>
    </submittedName>
</protein>
<dbReference type="Gene3D" id="1.10.10.10">
    <property type="entry name" value="Winged helix-like DNA-binding domain superfamily/Winged helix DNA-binding domain"/>
    <property type="match status" value="1"/>
</dbReference>
<dbReference type="GO" id="GO:0003677">
    <property type="term" value="F:DNA binding"/>
    <property type="evidence" value="ECO:0007669"/>
    <property type="project" value="InterPro"/>
</dbReference>
<dbReference type="InterPro" id="IPR036390">
    <property type="entry name" value="WH_DNA-bd_sf"/>
</dbReference>
<dbReference type="PANTHER" id="PTHR34824">
    <property type="entry name" value="HEAT-INDUCIBLE TRANSCRIPTION REPRESSOR HRCA"/>
    <property type="match status" value="1"/>
</dbReference>
<proteinExistence type="predicted"/>
<keyword evidence="4" id="KW-0804">Transcription</keyword>
<dbReference type="InterPro" id="IPR002571">
    <property type="entry name" value="HrcA"/>
</dbReference>
<sequence length="137" mass="15951">MRLDGRQQEIFEIVVEEFIKSARPIGSEFLAENYDLEVSSATIRNDLAYLEELGFLAKPHTSGGRVPTSRGWHFFTHEIREPDRFSTEEMARLNALANKLLNTSQEIMLCVSKIFPEVSDEFFKKFIIDKLFYGRRK</sequence>
<evidence type="ECO:0000256" key="3">
    <source>
        <dbReference type="ARBA" id="ARBA00023016"/>
    </source>
</evidence>
<dbReference type="PANTHER" id="PTHR34824:SF1">
    <property type="entry name" value="HEAT-INDUCIBLE TRANSCRIPTION REPRESSOR HRCA"/>
    <property type="match status" value="1"/>
</dbReference>
<feature type="domain" description="HTH deoR-type" evidence="5">
    <location>
        <begin position="36"/>
        <end position="60"/>
    </location>
</feature>
<evidence type="ECO:0000259" key="5">
    <source>
        <dbReference type="Pfam" id="PF08220"/>
    </source>
</evidence>
<evidence type="ECO:0000256" key="2">
    <source>
        <dbReference type="ARBA" id="ARBA00023015"/>
    </source>
</evidence>
<dbReference type="Pfam" id="PF08220">
    <property type="entry name" value="HTH_DeoR"/>
    <property type="match status" value="1"/>
</dbReference>
<dbReference type="EMBL" id="LBZM01000052">
    <property type="protein sequence ID" value="KKR70292.1"/>
    <property type="molecule type" value="Genomic_DNA"/>
</dbReference>
<dbReference type="InterPro" id="IPR036388">
    <property type="entry name" value="WH-like_DNA-bd_sf"/>
</dbReference>
<evidence type="ECO:0000313" key="7">
    <source>
        <dbReference type="Proteomes" id="UP000034664"/>
    </source>
</evidence>
<dbReference type="InterPro" id="IPR001034">
    <property type="entry name" value="DeoR_HTH"/>
</dbReference>
<dbReference type="Proteomes" id="UP000034664">
    <property type="component" value="Unassembled WGS sequence"/>
</dbReference>
<keyword evidence="2" id="KW-0805">Transcription regulation</keyword>
<gene>
    <name evidence="6" type="ORF">UU14_C0052G0007</name>
</gene>
<name>A0A0G0W4W2_9BACT</name>
<dbReference type="AlphaFoldDB" id="A0A0G0W4W2"/>
<accession>A0A0G0W4W2</accession>
<evidence type="ECO:0000256" key="4">
    <source>
        <dbReference type="ARBA" id="ARBA00023163"/>
    </source>
</evidence>
<keyword evidence="3" id="KW-0346">Stress response</keyword>
<evidence type="ECO:0000313" key="6">
    <source>
        <dbReference type="EMBL" id="KKR70292.1"/>
    </source>
</evidence>
<dbReference type="GO" id="GO:0045892">
    <property type="term" value="P:negative regulation of DNA-templated transcription"/>
    <property type="evidence" value="ECO:0007669"/>
    <property type="project" value="TreeGrafter"/>
</dbReference>
<comment type="caution">
    <text evidence="6">The sequence shown here is derived from an EMBL/GenBank/DDBJ whole genome shotgun (WGS) entry which is preliminary data.</text>
</comment>
<keyword evidence="1" id="KW-0678">Repressor</keyword>
<dbReference type="GO" id="GO:0003700">
    <property type="term" value="F:DNA-binding transcription factor activity"/>
    <property type="evidence" value="ECO:0007669"/>
    <property type="project" value="InterPro"/>
</dbReference>